<evidence type="ECO:0000256" key="6">
    <source>
        <dbReference type="SAM" id="SignalP"/>
    </source>
</evidence>
<accession>A0AAD4XNN8</accession>
<evidence type="ECO:0000313" key="9">
    <source>
        <dbReference type="Proteomes" id="UP001202328"/>
    </source>
</evidence>
<dbReference type="InterPro" id="IPR018097">
    <property type="entry name" value="EGF_Ca-bd_CS"/>
</dbReference>
<dbReference type="SMART" id="SM00179">
    <property type="entry name" value="EGF_CA"/>
    <property type="match status" value="1"/>
</dbReference>
<evidence type="ECO:0000256" key="1">
    <source>
        <dbReference type="ARBA" id="ARBA00004167"/>
    </source>
</evidence>
<dbReference type="PROSITE" id="PS00010">
    <property type="entry name" value="ASX_HYDROXYL"/>
    <property type="match status" value="1"/>
</dbReference>
<dbReference type="CDD" id="cd00054">
    <property type="entry name" value="EGF_CA"/>
    <property type="match status" value="1"/>
</dbReference>
<feature type="signal peptide" evidence="6">
    <location>
        <begin position="1"/>
        <end position="19"/>
    </location>
</feature>
<gene>
    <name evidence="8" type="ORF">MKW98_018640</name>
</gene>
<evidence type="ECO:0000313" key="8">
    <source>
        <dbReference type="EMBL" id="KAI3938084.1"/>
    </source>
</evidence>
<dbReference type="Gene3D" id="2.90.20.10">
    <property type="entry name" value="Plasmodium vivax P25 domain"/>
    <property type="match status" value="1"/>
</dbReference>
<dbReference type="GO" id="GO:0030247">
    <property type="term" value="F:polysaccharide binding"/>
    <property type="evidence" value="ECO:0007669"/>
    <property type="project" value="InterPro"/>
</dbReference>
<dbReference type="EMBL" id="JAJJMB010005585">
    <property type="protein sequence ID" value="KAI3938084.1"/>
    <property type="molecule type" value="Genomic_DNA"/>
</dbReference>
<dbReference type="InterPro" id="IPR049883">
    <property type="entry name" value="NOTCH1_EGF-like"/>
</dbReference>
<evidence type="ECO:0000259" key="7">
    <source>
        <dbReference type="PROSITE" id="PS50026"/>
    </source>
</evidence>
<dbReference type="InterPro" id="IPR025287">
    <property type="entry name" value="WAK_GUB"/>
</dbReference>
<comment type="caution">
    <text evidence="5">Lacks conserved residue(s) required for the propagation of feature annotation.</text>
</comment>
<evidence type="ECO:0000256" key="3">
    <source>
        <dbReference type="ARBA" id="ARBA00022729"/>
    </source>
</evidence>
<keyword evidence="9" id="KW-1185">Reference proteome</keyword>
<evidence type="ECO:0000256" key="4">
    <source>
        <dbReference type="ARBA" id="ARBA00023157"/>
    </source>
</evidence>
<dbReference type="Pfam" id="PF07645">
    <property type="entry name" value="EGF_CA"/>
    <property type="match status" value="1"/>
</dbReference>
<sequence length="351" mass="38072">LLLIQMIFCWPLLASSVVAFEDAKAGCQAKCGNISIPYPFGITARGENDDQEGGCSIQGVGYGYNINCDTSYDPPKAFMGINDLEIVGISETEIRIKDNTSEICYNPSGVVVLNRTSVAWDLTGFLWSGVTVGGLTGSDNNLEMFSIPCSREEVKEGNCNGNGCCQNIIRKWMTRSVMGIARGFNTTYLSFSPCSYAFLAAYEQFTFYASELLDESKVRDVPVVLDWAIGNKTCEEAQKDSATFACQDNSYCNNSQNNLGYRCTCLEGHAGNPYLSPGCKDVNECEDQNNNPCVGICINTKGSYNCTCPTGSSGDGRKDGGGCVSDTIKREKFPILSVSLGNIYPDNCMIL</sequence>
<feature type="non-terminal residue" evidence="8">
    <location>
        <position position="351"/>
    </location>
</feature>
<comment type="subcellular location">
    <subcellularLocation>
        <location evidence="1">Membrane</location>
        <topology evidence="1">Single-pass membrane protein</topology>
    </subcellularLocation>
</comment>
<dbReference type="PANTHER" id="PTHR33491">
    <property type="entry name" value="OSJNBA0016N04.9 PROTEIN"/>
    <property type="match status" value="1"/>
</dbReference>
<dbReference type="PROSITE" id="PS50026">
    <property type="entry name" value="EGF_3"/>
    <property type="match status" value="1"/>
</dbReference>
<keyword evidence="3 6" id="KW-0732">Signal</keyword>
<proteinExistence type="predicted"/>
<dbReference type="Proteomes" id="UP001202328">
    <property type="component" value="Unassembled WGS sequence"/>
</dbReference>
<dbReference type="GO" id="GO:0005509">
    <property type="term" value="F:calcium ion binding"/>
    <property type="evidence" value="ECO:0007669"/>
    <property type="project" value="InterPro"/>
</dbReference>
<dbReference type="Pfam" id="PF13947">
    <property type="entry name" value="GUB_WAK_bind"/>
    <property type="match status" value="1"/>
</dbReference>
<dbReference type="InterPro" id="IPR001881">
    <property type="entry name" value="EGF-like_Ca-bd_dom"/>
</dbReference>
<name>A0AAD4XNN8_9MAGN</name>
<protein>
    <recommendedName>
        <fullName evidence="7">EGF-like domain-containing protein</fullName>
    </recommendedName>
</protein>
<comment type="caution">
    <text evidence="8">The sequence shown here is derived from an EMBL/GenBank/DDBJ whole genome shotgun (WGS) entry which is preliminary data.</text>
</comment>
<dbReference type="InterPro" id="IPR000152">
    <property type="entry name" value="EGF-type_Asp/Asn_hydroxyl_site"/>
</dbReference>
<dbReference type="InterPro" id="IPR000742">
    <property type="entry name" value="EGF"/>
</dbReference>
<keyword evidence="2 5" id="KW-0245">EGF-like domain</keyword>
<evidence type="ECO:0000256" key="2">
    <source>
        <dbReference type="ARBA" id="ARBA00022536"/>
    </source>
</evidence>
<reference evidence="8" key="1">
    <citation type="submission" date="2022-04" db="EMBL/GenBank/DDBJ databases">
        <title>A functionally conserved STORR gene fusion in Papaver species that diverged 16.8 million years ago.</title>
        <authorList>
            <person name="Catania T."/>
        </authorList>
    </citation>
    <scope>NUCLEOTIDE SEQUENCE</scope>
    <source>
        <strain evidence="8">S-188037</strain>
    </source>
</reference>
<evidence type="ECO:0000256" key="5">
    <source>
        <dbReference type="PROSITE-ProRule" id="PRU00076"/>
    </source>
</evidence>
<dbReference type="PROSITE" id="PS01187">
    <property type="entry name" value="EGF_CA"/>
    <property type="match status" value="1"/>
</dbReference>
<dbReference type="AlphaFoldDB" id="A0AAD4XNN8"/>
<feature type="chain" id="PRO_5042110568" description="EGF-like domain-containing protein" evidence="6">
    <location>
        <begin position="20"/>
        <end position="351"/>
    </location>
</feature>
<dbReference type="SMART" id="SM00181">
    <property type="entry name" value="EGF"/>
    <property type="match status" value="2"/>
</dbReference>
<organism evidence="8 9">
    <name type="scientific">Papaver atlanticum</name>
    <dbReference type="NCBI Taxonomy" id="357466"/>
    <lineage>
        <taxon>Eukaryota</taxon>
        <taxon>Viridiplantae</taxon>
        <taxon>Streptophyta</taxon>
        <taxon>Embryophyta</taxon>
        <taxon>Tracheophyta</taxon>
        <taxon>Spermatophyta</taxon>
        <taxon>Magnoliopsida</taxon>
        <taxon>Ranunculales</taxon>
        <taxon>Papaveraceae</taxon>
        <taxon>Papaveroideae</taxon>
        <taxon>Papaver</taxon>
    </lineage>
</organism>
<feature type="domain" description="EGF-like" evidence="7">
    <location>
        <begin position="281"/>
        <end position="315"/>
    </location>
</feature>
<dbReference type="GO" id="GO:0016020">
    <property type="term" value="C:membrane"/>
    <property type="evidence" value="ECO:0007669"/>
    <property type="project" value="UniProtKB-SubCell"/>
</dbReference>
<keyword evidence="4" id="KW-1015">Disulfide bond</keyword>
<dbReference type="SUPFAM" id="SSF57196">
    <property type="entry name" value="EGF/Laminin"/>
    <property type="match status" value="1"/>
</dbReference>